<gene>
    <name evidence="1" type="ORF">HPB49_010462</name>
</gene>
<name>A0ACB8D436_DERSI</name>
<organism evidence="1 2">
    <name type="scientific">Dermacentor silvarum</name>
    <name type="common">Tick</name>
    <dbReference type="NCBI Taxonomy" id="543639"/>
    <lineage>
        <taxon>Eukaryota</taxon>
        <taxon>Metazoa</taxon>
        <taxon>Ecdysozoa</taxon>
        <taxon>Arthropoda</taxon>
        <taxon>Chelicerata</taxon>
        <taxon>Arachnida</taxon>
        <taxon>Acari</taxon>
        <taxon>Parasitiformes</taxon>
        <taxon>Ixodida</taxon>
        <taxon>Ixodoidea</taxon>
        <taxon>Ixodidae</taxon>
        <taxon>Rhipicephalinae</taxon>
        <taxon>Dermacentor</taxon>
    </lineage>
</organism>
<keyword evidence="2" id="KW-1185">Reference proteome</keyword>
<comment type="caution">
    <text evidence="1">The sequence shown here is derived from an EMBL/GenBank/DDBJ whole genome shotgun (WGS) entry which is preliminary data.</text>
</comment>
<dbReference type="Proteomes" id="UP000821865">
    <property type="component" value="Chromosome 3"/>
</dbReference>
<accession>A0ACB8D436</accession>
<sequence>MAAGQERARSARHSPGPLAKGSHCRLPAEEAVDKEDERDLREEWALAVCRSPAWAPSHWSVVCSEHFSDGDFASGTKGHGHLMANEVPSLAGPTKVSTPPSMPAYSLIRRKTRGGLIYASNDVLNICRQCEKELRRALVCSPLPSQRLAAKVAMATMTTFVGKDFFKVLDQHMLENHPLGCHSSHLVRAIIDKYLDVRLRYVAKTTMERLHQERIRQKHTKLTQFKGQ</sequence>
<evidence type="ECO:0000313" key="1">
    <source>
        <dbReference type="EMBL" id="KAH7959337.1"/>
    </source>
</evidence>
<protein>
    <submittedName>
        <fullName evidence="1">Uncharacterized protein</fullName>
    </submittedName>
</protein>
<proteinExistence type="predicted"/>
<reference evidence="1" key="1">
    <citation type="submission" date="2020-05" db="EMBL/GenBank/DDBJ databases">
        <title>Large-scale comparative analyses of tick genomes elucidate their genetic diversity and vector capacities.</title>
        <authorList>
            <person name="Jia N."/>
            <person name="Wang J."/>
            <person name="Shi W."/>
            <person name="Du L."/>
            <person name="Sun Y."/>
            <person name="Zhan W."/>
            <person name="Jiang J."/>
            <person name="Wang Q."/>
            <person name="Zhang B."/>
            <person name="Ji P."/>
            <person name="Sakyi L.B."/>
            <person name="Cui X."/>
            <person name="Yuan T."/>
            <person name="Jiang B."/>
            <person name="Yang W."/>
            <person name="Lam T.T.-Y."/>
            <person name="Chang Q."/>
            <person name="Ding S."/>
            <person name="Wang X."/>
            <person name="Zhu J."/>
            <person name="Ruan X."/>
            <person name="Zhao L."/>
            <person name="Wei J."/>
            <person name="Que T."/>
            <person name="Du C."/>
            <person name="Cheng J."/>
            <person name="Dai P."/>
            <person name="Han X."/>
            <person name="Huang E."/>
            <person name="Gao Y."/>
            <person name="Liu J."/>
            <person name="Shao H."/>
            <person name="Ye R."/>
            <person name="Li L."/>
            <person name="Wei W."/>
            <person name="Wang X."/>
            <person name="Wang C."/>
            <person name="Yang T."/>
            <person name="Huo Q."/>
            <person name="Li W."/>
            <person name="Guo W."/>
            <person name="Chen H."/>
            <person name="Zhou L."/>
            <person name="Ni X."/>
            <person name="Tian J."/>
            <person name="Zhou Y."/>
            <person name="Sheng Y."/>
            <person name="Liu T."/>
            <person name="Pan Y."/>
            <person name="Xia L."/>
            <person name="Li J."/>
            <person name="Zhao F."/>
            <person name="Cao W."/>
        </authorList>
    </citation>
    <scope>NUCLEOTIDE SEQUENCE</scope>
    <source>
        <strain evidence="1">Dsil-2018</strain>
    </source>
</reference>
<evidence type="ECO:0000313" key="2">
    <source>
        <dbReference type="Proteomes" id="UP000821865"/>
    </source>
</evidence>
<dbReference type="EMBL" id="CM023472">
    <property type="protein sequence ID" value="KAH7959337.1"/>
    <property type="molecule type" value="Genomic_DNA"/>
</dbReference>